<dbReference type="InterPro" id="IPR017802">
    <property type="entry name" value="VWFA-rel_acidobac-type"/>
</dbReference>
<keyword evidence="1" id="KW-0732">Signal</keyword>
<evidence type="ECO:0000313" key="2">
    <source>
        <dbReference type="EMBL" id="SEC45285.1"/>
    </source>
</evidence>
<dbReference type="NCBIfam" id="TIGR03436">
    <property type="entry name" value="acidobact_VWFA"/>
    <property type="match status" value="1"/>
</dbReference>
<feature type="signal peptide" evidence="1">
    <location>
        <begin position="1"/>
        <end position="30"/>
    </location>
</feature>
<gene>
    <name evidence="2" type="ORF">SAMN05443244_3494</name>
</gene>
<dbReference type="EMBL" id="FNSD01000001">
    <property type="protein sequence ID" value="SEC45285.1"/>
    <property type="molecule type" value="Genomic_DNA"/>
</dbReference>
<evidence type="ECO:0000256" key="1">
    <source>
        <dbReference type="SAM" id="SignalP"/>
    </source>
</evidence>
<reference evidence="2 3" key="1">
    <citation type="submission" date="2016-10" db="EMBL/GenBank/DDBJ databases">
        <authorList>
            <person name="de Groot N.N."/>
        </authorList>
    </citation>
    <scope>NUCLEOTIDE SEQUENCE [LARGE SCALE GENOMIC DNA]</scope>
    <source>
        <strain evidence="2 3">AB35.6</strain>
    </source>
</reference>
<accession>A0A1H4SM47</accession>
<sequence length="610" mass="65397">MGAWSGTHPETLVRLCLTLLCALAFTAALAAQTPAPKATGPADTIRTGAQIVILDVNVNGPDGAPVRHLKAGDFTVLENGAAQQVQHFEEHGDTAAGTPMPKMPRLPPGTYTNYSVVPEDGPLNVLLLDTLNTPTTDQMRVRQLMISFLKNSPPNRHVAIFGLSTRLYLLQGFTSNPALLQAALGRKSHDGQTSPLLAEPLGTDTVSDQMADSFGNNPGAASVIANVQQFEAIVATEQIRNRVLLTLTAINQLARYLNGLPGRKNLIWMSGSFPLNVLPDGDLPNPFAAALSMEDSFRETTNLLTRSQVAVYPVDARGLFAPPMFDASIAGGKYARDPTRMSKDMQKFSTSTFEEHSTMQAMADATGGKAYINTNDLAGAADSALRAGSNYYTLVYSPTNHNWNGGYRKIVVRTTSGTKYTLSYRHGYYADDPSRKTLDHDSTAATKSAAATIDPMSAAMQRGAPDPTQILFKAKIVPVEGTADKLTVGSVAAAKAKPPYRTFNVFLAASADDFQFALQPDGNRSSRVHLATVVYAPDGQPMTLLSQDKQAAISPAEYKQMLETGVKLQEQISVPLKGDYFLRIGLKDDLSGKVGAIEIPVSVIPGTRAK</sequence>
<evidence type="ECO:0000313" key="3">
    <source>
        <dbReference type="Proteomes" id="UP000182409"/>
    </source>
</evidence>
<organism evidence="2 3">
    <name type="scientific">Terriglobus roseus</name>
    <dbReference type="NCBI Taxonomy" id="392734"/>
    <lineage>
        <taxon>Bacteria</taxon>
        <taxon>Pseudomonadati</taxon>
        <taxon>Acidobacteriota</taxon>
        <taxon>Terriglobia</taxon>
        <taxon>Terriglobales</taxon>
        <taxon>Acidobacteriaceae</taxon>
        <taxon>Terriglobus</taxon>
    </lineage>
</organism>
<protein>
    <submittedName>
        <fullName evidence="2">VWFA-related domain-containing protein</fullName>
    </submittedName>
</protein>
<proteinExistence type="predicted"/>
<name>A0A1H4SM47_9BACT</name>
<dbReference type="AlphaFoldDB" id="A0A1H4SM47"/>
<dbReference type="Proteomes" id="UP000182409">
    <property type="component" value="Unassembled WGS sequence"/>
</dbReference>
<feature type="chain" id="PRO_5010296481" evidence="1">
    <location>
        <begin position="31"/>
        <end position="610"/>
    </location>
</feature>